<reference evidence="13 14" key="1">
    <citation type="submission" date="2017-06" db="EMBL/GenBank/DDBJ databases">
        <title>Ensifer strains isolated from leguminous trees and herbs display diverse denitrification phenotypes with some acting as strong N2O sinks.</title>
        <authorList>
            <person name="Woliy K."/>
            <person name="Mania D."/>
            <person name="Bakken L.R."/>
            <person name="Frostegard A."/>
        </authorList>
    </citation>
    <scope>NUCLEOTIDE SEQUENCE [LARGE SCALE GENOMIC DNA]</scope>
    <source>
        <strain evidence="13 14">AC50a</strain>
    </source>
</reference>
<dbReference type="InterPro" id="IPR014756">
    <property type="entry name" value="Ig_E-set"/>
</dbReference>
<dbReference type="AlphaFoldDB" id="A0A2J0YXI5"/>
<dbReference type="Pfam" id="PF05425">
    <property type="entry name" value="CopD"/>
    <property type="match status" value="1"/>
</dbReference>
<keyword evidence="8 9" id="KW-0472">Membrane</keyword>
<evidence type="ECO:0000259" key="11">
    <source>
        <dbReference type="Pfam" id="PF04234"/>
    </source>
</evidence>
<feature type="domain" description="Copper resistance protein D" evidence="12">
    <location>
        <begin position="319"/>
        <end position="419"/>
    </location>
</feature>
<comment type="caution">
    <text evidence="13">The sequence shown here is derived from an EMBL/GenBank/DDBJ whole genome shotgun (WGS) entry which is preliminary data.</text>
</comment>
<keyword evidence="7" id="KW-0186">Copper</keyword>
<evidence type="ECO:0000256" key="6">
    <source>
        <dbReference type="ARBA" id="ARBA00022989"/>
    </source>
</evidence>
<name>A0A2J0YXI5_RHIML</name>
<proteinExistence type="predicted"/>
<feature type="chain" id="PRO_5014415211" evidence="10">
    <location>
        <begin position="38"/>
        <end position="541"/>
    </location>
</feature>
<sequence length="541" mass="57012">MINPRLEGRRCHAPARMLALSVLACSAWLWLAATAFAHASLVETNPADNAVLAEAPAAFLMTFSEVISPLSLRLVGPHGSSVSLAHYELRDRTLKIEPPSRLVRGTHVLSWRVVSEDGHPIGSSVIFTIGAPSATPPAAAVGIDWEVGTAIWMAKLALYLGLFLGIGGSFALSWLGKGERSGTVAIHIILGVGLVGALLSVGFQGLDALAVPLRRLVHLATWQAGMSTSFGRTSVVAVLASVMATFALVAKGGWGRLLSLAALSGTGLALALSGHASAAEPQWVTRPMVFLHGVGIAFWTGVLTPLGLALARRTPESAGMLRRFSTTIPLVLALLIVAGMVLAVTQVRKPAALVETAYGVVLLAKLALFVLLLALAVFNRLRLTEPAERRDAPAAGRLARSIAIETVVAVLIFGVAAVWRFTPPPRALEVAASRPAAVHLHAARAMANVRLSPGRVGQVAAFIEVFGKDGQVLAPREVTLVLSNPASGIEAIRRPAQPTGERNWRVDGLVVPLPGAWHVRLDLLVSDFELVKLEGKVGIRP</sequence>
<feature type="transmembrane region" description="Helical" evidence="9">
    <location>
        <begin position="257"/>
        <end position="277"/>
    </location>
</feature>
<organism evidence="13 14">
    <name type="scientific">Rhizobium meliloti</name>
    <name type="common">Ensifer meliloti</name>
    <name type="synonym">Sinorhizobium meliloti</name>
    <dbReference type="NCBI Taxonomy" id="382"/>
    <lineage>
        <taxon>Bacteria</taxon>
        <taxon>Pseudomonadati</taxon>
        <taxon>Pseudomonadota</taxon>
        <taxon>Alphaproteobacteria</taxon>
        <taxon>Hyphomicrobiales</taxon>
        <taxon>Rhizobiaceae</taxon>
        <taxon>Sinorhizobium/Ensifer group</taxon>
        <taxon>Sinorhizobium</taxon>
    </lineage>
</organism>
<keyword evidence="2" id="KW-1003">Cell membrane</keyword>
<dbReference type="SUPFAM" id="SSF81296">
    <property type="entry name" value="E set domains"/>
    <property type="match status" value="1"/>
</dbReference>
<dbReference type="InterPro" id="IPR008457">
    <property type="entry name" value="Cu-R_CopD_dom"/>
</dbReference>
<dbReference type="PANTHER" id="PTHR34820">
    <property type="entry name" value="INNER MEMBRANE PROTEIN YEBZ"/>
    <property type="match status" value="1"/>
</dbReference>
<gene>
    <name evidence="13" type="ORF">CEJ86_22980</name>
</gene>
<accession>A0A2J0YXI5</accession>
<dbReference type="EMBL" id="NJGD01000012">
    <property type="protein sequence ID" value="PJR12968.1"/>
    <property type="molecule type" value="Genomic_DNA"/>
</dbReference>
<evidence type="ECO:0000259" key="12">
    <source>
        <dbReference type="Pfam" id="PF05425"/>
    </source>
</evidence>
<dbReference type="Gene3D" id="2.60.40.1220">
    <property type="match status" value="1"/>
</dbReference>
<keyword evidence="6 9" id="KW-1133">Transmembrane helix</keyword>
<keyword evidence="4" id="KW-0479">Metal-binding</keyword>
<evidence type="ECO:0000313" key="13">
    <source>
        <dbReference type="EMBL" id="PJR12968.1"/>
    </source>
</evidence>
<feature type="transmembrane region" description="Helical" evidence="9">
    <location>
        <begin position="230"/>
        <end position="250"/>
    </location>
</feature>
<dbReference type="GO" id="GO:0006825">
    <property type="term" value="P:copper ion transport"/>
    <property type="evidence" value="ECO:0007669"/>
    <property type="project" value="InterPro"/>
</dbReference>
<feature type="transmembrane region" description="Helical" evidence="9">
    <location>
        <begin position="289"/>
        <end position="311"/>
    </location>
</feature>
<evidence type="ECO:0000256" key="1">
    <source>
        <dbReference type="ARBA" id="ARBA00004651"/>
    </source>
</evidence>
<comment type="subcellular location">
    <subcellularLocation>
        <location evidence="1">Cell membrane</location>
        <topology evidence="1">Multi-pass membrane protein</topology>
    </subcellularLocation>
</comment>
<dbReference type="GO" id="GO:0042597">
    <property type="term" value="C:periplasmic space"/>
    <property type="evidence" value="ECO:0007669"/>
    <property type="project" value="InterPro"/>
</dbReference>
<evidence type="ECO:0000256" key="3">
    <source>
        <dbReference type="ARBA" id="ARBA00022692"/>
    </source>
</evidence>
<dbReference type="Pfam" id="PF04234">
    <property type="entry name" value="CopC"/>
    <property type="match status" value="1"/>
</dbReference>
<protein>
    <submittedName>
        <fullName evidence="13">Copper resistance protein CopC</fullName>
    </submittedName>
</protein>
<evidence type="ECO:0000313" key="14">
    <source>
        <dbReference type="Proteomes" id="UP000231987"/>
    </source>
</evidence>
<evidence type="ECO:0000256" key="2">
    <source>
        <dbReference type="ARBA" id="ARBA00022475"/>
    </source>
</evidence>
<feature type="transmembrane region" description="Helical" evidence="9">
    <location>
        <begin position="323"/>
        <end position="345"/>
    </location>
</feature>
<feature type="transmembrane region" description="Helical" evidence="9">
    <location>
        <begin position="398"/>
        <end position="419"/>
    </location>
</feature>
<evidence type="ECO:0000256" key="4">
    <source>
        <dbReference type="ARBA" id="ARBA00022723"/>
    </source>
</evidence>
<evidence type="ECO:0000256" key="8">
    <source>
        <dbReference type="ARBA" id="ARBA00023136"/>
    </source>
</evidence>
<feature type="transmembrane region" description="Helical" evidence="9">
    <location>
        <begin position="188"/>
        <end position="210"/>
    </location>
</feature>
<keyword evidence="3 9" id="KW-0812">Transmembrane</keyword>
<dbReference type="RefSeq" id="WP_100673579.1">
    <property type="nucleotide sequence ID" value="NZ_NJGD01000012.1"/>
</dbReference>
<dbReference type="GO" id="GO:0005886">
    <property type="term" value="C:plasma membrane"/>
    <property type="evidence" value="ECO:0007669"/>
    <property type="project" value="UniProtKB-SubCell"/>
</dbReference>
<dbReference type="GO" id="GO:0005507">
    <property type="term" value="F:copper ion binding"/>
    <property type="evidence" value="ECO:0007669"/>
    <property type="project" value="InterPro"/>
</dbReference>
<feature type="transmembrane region" description="Helical" evidence="9">
    <location>
        <begin position="357"/>
        <end position="378"/>
    </location>
</feature>
<evidence type="ECO:0000256" key="9">
    <source>
        <dbReference type="SAM" id="Phobius"/>
    </source>
</evidence>
<feature type="domain" description="CopC" evidence="11">
    <location>
        <begin position="38"/>
        <end position="129"/>
    </location>
</feature>
<dbReference type="InterPro" id="IPR032694">
    <property type="entry name" value="CopC/D"/>
</dbReference>
<dbReference type="Proteomes" id="UP000231987">
    <property type="component" value="Unassembled WGS sequence"/>
</dbReference>
<dbReference type="PANTHER" id="PTHR34820:SF4">
    <property type="entry name" value="INNER MEMBRANE PROTEIN YEBZ"/>
    <property type="match status" value="1"/>
</dbReference>
<feature type="transmembrane region" description="Helical" evidence="9">
    <location>
        <begin position="156"/>
        <end position="176"/>
    </location>
</feature>
<dbReference type="GO" id="GO:0046688">
    <property type="term" value="P:response to copper ion"/>
    <property type="evidence" value="ECO:0007669"/>
    <property type="project" value="InterPro"/>
</dbReference>
<dbReference type="InterPro" id="IPR014755">
    <property type="entry name" value="Cu-Rt/internalin_Ig-like"/>
</dbReference>
<evidence type="ECO:0000256" key="10">
    <source>
        <dbReference type="SAM" id="SignalP"/>
    </source>
</evidence>
<evidence type="ECO:0000256" key="7">
    <source>
        <dbReference type="ARBA" id="ARBA00023008"/>
    </source>
</evidence>
<keyword evidence="5 10" id="KW-0732">Signal</keyword>
<dbReference type="InterPro" id="IPR007348">
    <property type="entry name" value="CopC_dom"/>
</dbReference>
<evidence type="ECO:0000256" key="5">
    <source>
        <dbReference type="ARBA" id="ARBA00022729"/>
    </source>
</evidence>
<feature type="signal peptide" evidence="10">
    <location>
        <begin position="1"/>
        <end position="37"/>
    </location>
</feature>